<proteinExistence type="inferred from homology"/>
<comment type="caution">
    <text evidence="4">Lacks conserved residue(s) required for the propagation of feature annotation.</text>
</comment>
<dbReference type="OrthoDB" id="105927at2"/>
<evidence type="ECO:0000256" key="2">
    <source>
        <dbReference type="ARBA" id="ARBA00022801"/>
    </source>
</evidence>
<protein>
    <submittedName>
        <fullName evidence="5">Phosphotriesterase-related protein</fullName>
    </submittedName>
</protein>
<dbReference type="InterPro" id="IPR032466">
    <property type="entry name" value="Metal_Hydrolase"/>
</dbReference>
<dbReference type="PANTHER" id="PTHR10819:SF3">
    <property type="entry name" value="PHOSPHOTRIESTERASE-RELATED PROTEIN"/>
    <property type="match status" value="1"/>
</dbReference>
<feature type="binding site" evidence="3">
    <location>
        <position position="157"/>
    </location>
    <ligand>
        <name>a divalent metal cation</name>
        <dbReference type="ChEBI" id="CHEBI:60240"/>
        <label>2</label>
    </ligand>
</feature>
<keyword evidence="2" id="KW-0378">Hydrolase</keyword>
<dbReference type="RefSeq" id="WP_133627805.1">
    <property type="nucleotide sequence ID" value="NZ_SOAZ01000007.1"/>
</dbReference>
<dbReference type="CDD" id="cd00530">
    <property type="entry name" value="PTE"/>
    <property type="match status" value="1"/>
</dbReference>
<feature type="binding site" evidence="3">
    <location>
        <position position="124"/>
    </location>
    <ligand>
        <name>a divalent metal cation</name>
        <dbReference type="ChEBI" id="CHEBI:60240"/>
        <label>1</label>
    </ligand>
</feature>
<name>A0A4R7KQI5_9CLOT</name>
<dbReference type="Pfam" id="PF02126">
    <property type="entry name" value="PTE"/>
    <property type="match status" value="1"/>
</dbReference>
<evidence type="ECO:0000313" key="5">
    <source>
        <dbReference type="EMBL" id="TDT61325.1"/>
    </source>
</evidence>
<dbReference type="PANTHER" id="PTHR10819">
    <property type="entry name" value="PHOSPHOTRIESTERASE-RELATED"/>
    <property type="match status" value="1"/>
</dbReference>
<gene>
    <name evidence="5" type="ORF">EDD71_10750</name>
</gene>
<evidence type="ECO:0000256" key="4">
    <source>
        <dbReference type="PROSITE-ProRule" id="PRU00679"/>
    </source>
</evidence>
<dbReference type="SUPFAM" id="SSF51556">
    <property type="entry name" value="Metallo-dependent hydrolases"/>
    <property type="match status" value="1"/>
</dbReference>
<evidence type="ECO:0000256" key="3">
    <source>
        <dbReference type="PIRSR" id="PIRSR601559-52"/>
    </source>
</evidence>
<dbReference type="InterPro" id="IPR001559">
    <property type="entry name" value="Phosphotriesterase"/>
</dbReference>
<evidence type="ECO:0000256" key="1">
    <source>
        <dbReference type="ARBA" id="ARBA00022723"/>
    </source>
</evidence>
<feature type="binding site" evidence="3">
    <location>
        <position position="13"/>
    </location>
    <ligand>
        <name>a divalent metal cation</name>
        <dbReference type="ChEBI" id="CHEBI:60240"/>
        <label>1</label>
    </ligand>
</feature>
<dbReference type="PROSITE" id="PS51347">
    <property type="entry name" value="PHOSPHOTRIESTERASE_2"/>
    <property type="match status" value="1"/>
</dbReference>
<evidence type="ECO:0000313" key="6">
    <source>
        <dbReference type="Proteomes" id="UP000295325"/>
    </source>
</evidence>
<keyword evidence="1 3" id="KW-0479">Metal-binding</keyword>
<dbReference type="Proteomes" id="UP000295325">
    <property type="component" value="Unassembled WGS sequence"/>
</dbReference>
<feature type="binding site" evidence="3">
    <location>
        <position position="242"/>
    </location>
    <ligand>
        <name>a divalent metal cation</name>
        <dbReference type="ChEBI" id="CHEBI:60240"/>
        <label>1</label>
    </ligand>
</feature>
<organism evidence="5 6">
    <name type="scientific">Fonticella tunisiensis</name>
    <dbReference type="NCBI Taxonomy" id="1096341"/>
    <lineage>
        <taxon>Bacteria</taxon>
        <taxon>Bacillati</taxon>
        <taxon>Bacillota</taxon>
        <taxon>Clostridia</taxon>
        <taxon>Eubacteriales</taxon>
        <taxon>Clostridiaceae</taxon>
        <taxon>Fonticella</taxon>
    </lineage>
</organism>
<dbReference type="EMBL" id="SOAZ01000007">
    <property type="protein sequence ID" value="TDT61325.1"/>
    <property type="molecule type" value="Genomic_DNA"/>
</dbReference>
<dbReference type="Gene3D" id="3.20.20.140">
    <property type="entry name" value="Metal-dependent hydrolases"/>
    <property type="match status" value="1"/>
</dbReference>
<dbReference type="GO" id="GO:0008270">
    <property type="term" value="F:zinc ion binding"/>
    <property type="evidence" value="ECO:0007669"/>
    <property type="project" value="InterPro"/>
</dbReference>
<comment type="caution">
    <text evidence="5">The sequence shown here is derived from an EMBL/GenBank/DDBJ whole genome shotgun (WGS) entry which is preliminary data.</text>
</comment>
<comment type="cofactor">
    <cofactor evidence="3">
        <name>a divalent metal cation</name>
        <dbReference type="ChEBI" id="CHEBI:60240"/>
    </cofactor>
    <text evidence="3">Binds 2 divalent metal cations per subunit.</text>
</comment>
<comment type="similarity">
    <text evidence="4">Belongs to the metallo-dependent hydrolases superfamily. Phosphotriesterase family.</text>
</comment>
<dbReference type="AlphaFoldDB" id="A0A4R7KQI5"/>
<feature type="binding site" evidence="3">
    <location>
        <position position="124"/>
    </location>
    <ligand>
        <name>a divalent metal cation</name>
        <dbReference type="ChEBI" id="CHEBI:60240"/>
        <label>2</label>
    </ligand>
</feature>
<keyword evidence="6" id="KW-1185">Reference proteome</keyword>
<feature type="binding site" evidence="3">
    <location>
        <position position="11"/>
    </location>
    <ligand>
        <name>a divalent metal cation</name>
        <dbReference type="ChEBI" id="CHEBI:60240"/>
        <label>1</label>
    </ligand>
</feature>
<accession>A0A4R7KQI5</accession>
<feature type="binding site" evidence="3">
    <location>
        <position position="185"/>
    </location>
    <ligand>
        <name>a divalent metal cation</name>
        <dbReference type="ChEBI" id="CHEBI:60240"/>
        <label>2</label>
    </ligand>
</feature>
<reference evidence="5 6" key="1">
    <citation type="submission" date="2019-03" db="EMBL/GenBank/DDBJ databases">
        <title>Genomic Encyclopedia of Type Strains, Phase IV (KMG-IV): sequencing the most valuable type-strain genomes for metagenomic binning, comparative biology and taxonomic classification.</title>
        <authorList>
            <person name="Goeker M."/>
        </authorList>
    </citation>
    <scope>NUCLEOTIDE SEQUENCE [LARGE SCALE GENOMIC DNA]</scope>
    <source>
        <strain evidence="5 6">DSM 24455</strain>
    </source>
</reference>
<sequence>MRLKEGITYIHEHITIDLSGAKKDLDCRLDTMRETTKELKELKERGVSNIVDVTNRGMGRNVEYAIKVQEEAGINIIFSTGYYKEPFLPREVYNLSEKELADIMIKEITEGIDGTEVKADIIGEIGTSKDTITTIEEKVFIAASIAHIETGRPIITHTTLGTSGLEQIELLKSHGVDLNKVIIGHVDLSEDIDYILRMIEQGVYVAFDTIGKTNYVPEEKRLEMLREICKRGLSNRVLMSMDITRKSHLKSRGGLGYSYLLDHFIPYINENGITQRDIDNMLRKNAVKFFE</sequence>
<dbReference type="GO" id="GO:0016787">
    <property type="term" value="F:hydrolase activity"/>
    <property type="evidence" value="ECO:0007669"/>
    <property type="project" value="UniProtKB-KW"/>
</dbReference>
<dbReference type="PIRSF" id="PIRSF016839">
    <property type="entry name" value="PhP"/>
    <property type="match status" value="1"/>
</dbReference>